<gene>
    <name evidence="3" type="primary">glk</name>
    <name evidence="5" type="ORF">GPEL0_01r1905</name>
</gene>
<dbReference type="Proteomes" id="UP000194153">
    <property type="component" value="Unassembled WGS sequence"/>
</dbReference>
<comment type="similarity">
    <text evidence="3 4">Belongs to the bacterial glucokinase family.</text>
</comment>
<reference evidence="6" key="1">
    <citation type="submission" date="2017-05" db="EMBL/GenBank/DDBJ databases">
        <title>Draft genome sequence of Geobacter pelophilus, a iron(III)-reducing bacteria.</title>
        <authorList>
            <person name="Aoyagi T."/>
            <person name="Koike H."/>
            <person name="Morita T."/>
            <person name="Sato Y."/>
            <person name="Habe H."/>
            <person name="Hori T."/>
        </authorList>
    </citation>
    <scope>NUCLEOTIDE SEQUENCE [LARGE SCALE GENOMIC DNA]</scope>
    <source>
        <strain evidence="6">Drf2</strain>
    </source>
</reference>
<evidence type="ECO:0000256" key="1">
    <source>
        <dbReference type="ARBA" id="ARBA00022679"/>
    </source>
</evidence>
<keyword evidence="6" id="KW-1185">Reference proteome</keyword>
<dbReference type="Gene3D" id="3.40.367.20">
    <property type="match status" value="1"/>
</dbReference>
<dbReference type="InterPro" id="IPR043129">
    <property type="entry name" value="ATPase_NBD"/>
</dbReference>
<dbReference type="Gene3D" id="3.30.420.40">
    <property type="match status" value="1"/>
</dbReference>
<evidence type="ECO:0000313" key="6">
    <source>
        <dbReference type="Proteomes" id="UP000194153"/>
    </source>
</evidence>
<feature type="binding site" evidence="3">
    <location>
        <begin position="26"/>
        <end position="31"/>
    </location>
    <ligand>
        <name>ATP</name>
        <dbReference type="ChEBI" id="CHEBI:30616"/>
    </ligand>
</feature>
<evidence type="ECO:0000256" key="4">
    <source>
        <dbReference type="RuleBase" id="RU004046"/>
    </source>
</evidence>
<keyword evidence="3" id="KW-0324">Glycolysis</keyword>
<dbReference type="HAMAP" id="MF_00524">
    <property type="entry name" value="Glucokinase"/>
    <property type="match status" value="1"/>
</dbReference>
<dbReference type="SUPFAM" id="SSF53067">
    <property type="entry name" value="Actin-like ATPase domain"/>
    <property type="match status" value="1"/>
</dbReference>
<evidence type="ECO:0000313" key="5">
    <source>
        <dbReference type="EMBL" id="GAW66509.1"/>
    </source>
</evidence>
<dbReference type="Pfam" id="PF02685">
    <property type="entry name" value="Glucokinase"/>
    <property type="match status" value="1"/>
</dbReference>
<keyword evidence="2 3" id="KW-0418">Kinase</keyword>
<comment type="subcellular location">
    <subcellularLocation>
        <location evidence="3">Cytoplasm</location>
    </subcellularLocation>
</comment>
<protein>
    <recommendedName>
        <fullName evidence="3">Glucokinase</fullName>
        <ecNumber evidence="3">2.7.1.2</ecNumber>
    </recommendedName>
    <alternativeName>
        <fullName evidence="3">Glucose kinase</fullName>
    </alternativeName>
</protein>
<comment type="catalytic activity">
    <reaction evidence="3">
        <text>D-glucose + ATP = D-glucose 6-phosphate + ADP + H(+)</text>
        <dbReference type="Rhea" id="RHEA:17825"/>
        <dbReference type="ChEBI" id="CHEBI:4167"/>
        <dbReference type="ChEBI" id="CHEBI:15378"/>
        <dbReference type="ChEBI" id="CHEBI:30616"/>
        <dbReference type="ChEBI" id="CHEBI:61548"/>
        <dbReference type="ChEBI" id="CHEBI:456216"/>
        <dbReference type="EC" id="2.7.1.2"/>
    </reaction>
</comment>
<evidence type="ECO:0000256" key="2">
    <source>
        <dbReference type="ARBA" id="ARBA00022777"/>
    </source>
</evidence>
<name>A0ABQ0MHT7_9BACT</name>
<dbReference type="NCBIfam" id="TIGR00749">
    <property type="entry name" value="glk"/>
    <property type="match status" value="1"/>
</dbReference>
<dbReference type="CDD" id="cd24008">
    <property type="entry name" value="ASKHA_NBD_GLK"/>
    <property type="match status" value="1"/>
</dbReference>
<keyword evidence="3" id="KW-0547">Nucleotide-binding</keyword>
<keyword evidence="1 3" id="KW-0808">Transferase</keyword>
<dbReference type="InterPro" id="IPR003836">
    <property type="entry name" value="Glucokinase"/>
</dbReference>
<keyword evidence="3" id="KW-0963">Cytoplasm</keyword>
<accession>A0ABQ0MHT7</accession>
<sequence length="347" mass="36739">MVQYWLVAVELKKQSSSGGVMVILAGDVGGTSTRLAYFESTRNGLVALAEGRYQSQEHSSLADIVRRFATQYRMDAQRACFGIAGPVIDGRVRTPNLPWNIDSGELAAAVGLKEVRLINDLEANTYGIAELKAQDLLTLNPGVADPTGTIAVVSAGTGLGESLAYWDGAAHMPLPSEAGHADFAARNEVEADLLLYLQAKHGRVSYERVLSGPGLLDIYRFLRDRHYFQEDEAIIAAMNAGDAPAVITRAALDGSCPMCEKALDIFVAVYGAEAGNAALRFLATGGVYLGGGIAPKISEKLRGASFIVAFTAKGRLSSLVQTIPVHVILNERTALLGAGRAASISSS</sequence>
<dbReference type="PANTHER" id="PTHR47363">
    <property type="entry name" value="GLUCOKINASE"/>
    <property type="match status" value="1"/>
</dbReference>
<keyword evidence="3" id="KW-0067">ATP-binding</keyword>
<dbReference type="PANTHER" id="PTHR47363:SF1">
    <property type="entry name" value="GLUCOKINASE"/>
    <property type="match status" value="1"/>
</dbReference>
<comment type="caution">
    <text evidence="5">The sequence shown here is derived from an EMBL/GenBank/DDBJ whole genome shotgun (WGS) entry which is preliminary data.</text>
</comment>
<dbReference type="EMBL" id="BDQG01000001">
    <property type="protein sequence ID" value="GAW66509.1"/>
    <property type="molecule type" value="Genomic_DNA"/>
</dbReference>
<organism evidence="5 6">
    <name type="scientific">Geoanaerobacter pelophilus</name>
    <dbReference type="NCBI Taxonomy" id="60036"/>
    <lineage>
        <taxon>Bacteria</taxon>
        <taxon>Pseudomonadati</taxon>
        <taxon>Thermodesulfobacteriota</taxon>
        <taxon>Desulfuromonadia</taxon>
        <taxon>Geobacterales</taxon>
        <taxon>Geobacteraceae</taxon>
        <taxon>Geoanaerobacter</taxon>
    </lineage>
</organism>
<evidence type="ECO:0000256" key="3">
    <source>
        <dbReference type="HAMAP-Rule" id="MF_00524"/>
    </source>
</evidence>
<dbReference type="EC" id="2.7.1.2" evidence="3"/>
<proteinExistence type="inferred from homology"/>